<feature type="region of interest" description="Disordered" evidence="1">
    <location>
        <begin position="208"/>
        <end position="272"/>
    </location>
</feature>
<evidence type="ECO:0000256" key="1">
    <source>
        <dbReference type="SAM" id="MobiDB-lite"/>
    </source>
</evidence>
<evidence type="ECO:0008006" key="4">
    <source>
        <dbReference type="Google" id="ProtNLM"/>
    </source>
</evidence>
<sequence>MQNSDNGGASDSRSDWDRNTKKDKLLGGGAVIFGMACNDPSEGSESDFELLEGDVSTTMVNGIPAIGPWIIYDQYFTVQPWTKDFTSSQPYPSVVMAWSRLSKLSRFMLWSTASSNEWNMRRFQQYVFLTHSQRDLRDNDVVKTRKKLLGSRFMALNAVGEMGNGNGEADEGISGGKDKEKVDKALGGNKAKVKEILKEGLSFSNAAGRGGSAGLKSSMGPAKPTSFGLAQDNSTGDGLDFEVDGQGPKDSKTGSRDIIGCSGRKLSNALRG</sequence>
<dbReference type="Proteomes" id="UP000593572">
    <property type="component" value="Unassembled WGS sequence"/>
</dbReference>
<proteinExistence type="predicted"/>
<gene>
    <name evidence="2" type="ORF">Golob_021652</name>
</gene>
<comment type="caution">
    <text evidence="2">The sequence shown here is derived from an EMBL/GenBank/DDBJ whole genome shotgun (WGS) entry which is preliminary data.</text>
</comment>
<evidence type="ECO:0000313" key="3">
    <source>
        <dbReference type="Proteomes" id="UP000593572"/>
    </source>
</evidence>
<protein>
    <recommendedName>
        <fullName evidence="4">DUF4283 domain-containing protein</fullName>
    </recommendedName>
</protein>
<dbReference type="AlphaFoldDB" id="A0A7J8LE71"/>
<evidence type="ECO:0000313" key="2">
    <source>
        <dbReference type="EMBL" id="MBA0550730.1"/>
    </source>
</evidence>
<name>A0A7J8LE71_9ROSI</name>
<keyword evidence="3" id="KW-1185">Reference proteome</keyword>
<organism evidence="2 3">
    <name type="scientific">Gossypium lobatum</name>
    <dbReference type="NCBI Taxonomy" id="34289"/>
    <lineage>
        <taxon>Eukaryota</taxon>
        <taxon>Viridiplantae</taxon>
        <taxon>Streptophyta</taxon>
        <taxon>Embryophyta</taxon>
        <taxon>Tracheophyta</taxon>
        <taxon>Spermatophyta</taxon>
        <taxon>Magnoliopsida</taxon>
        <taxon>eudicotyledons</taxon>
        <taxon>Gunneridae</taxon>
        <taxon>Pentapetalae</taxon>
        <taxon>rosids</taxon>
        <taxon>malvids</taxon>
        <taxon>Malvales</taxon>
        <taxon>Malvaceae</taxon>
        <taxon>Malvoideae</taxon>
        <taxon>Gossypium</taxon>
    </lineage>
</organism>
<dbReference type="EMBL" id="JABEZX010000002">
    <property type="protein sequence ID" value="MBA0550730.1"/>
    <property type="molecule type" value="Genomic_DNA"/>
</dbReference>
<reference evidence="2 3" key="1">
    <citation type="journal article" date="2019" name="Genome Biol. Evol.">
        <title>Insights into the evolution of the New World diploid cottons (Gossypium, subgenus Houzingenia) based on genome sequencing.</title>
        <authorList>
            <person name="Grover C.E."/>
            <person name="Arick M.A. 2nd"/>
            <person name="Thrash A."/>
            <person name="Conover J.L."/>
            <person name="Sanders W.S."/>
            <person name="Peterson D.G."/>
            <person name="Frelichowski J.E."/>
            <person name="Scheffler J.A."/>
            <person name="Scheffler B.E."/>
            <person name="Wendel J.F."/>
        </authorList>
    </citation>
    <scope>NUCLEOTIDE SEQUENCE [LARGE SCALE GENOMIC DNA]</scope>
    <source>
        <strain evidence="2">157</strain>
        <tissue evidence="2">Leaf</tissue>
    </source>
</reference>
<accession>A0A7J8LE71</accession>